<gene>
    <name evidence="1" type="ORF">SETTUDRAFT_46681</name>
</gene>
<dbReference type="Proteomes" id="UP000016935">
    <property type="component" value="Unassembled WGS sequence"/>
</dbReference>
<accession>R0KKB6</accession>
<dbReference type="EMBL" id="KB908537">
    <property type="protein sequence ID" value="EOA88432.1"/>
    <property type="molecule type" value="Genomic_DNA"/>
</dbReference>
<reference evidence="1 2" key="2">
    <citation type="journal article" date="2013" name="PLoS Genet.">
        <title>Comparative genome structure, secondary metabolite, and effector coding capacity across Cochliobolus pathogens.</title>
        <authorList>
            <person name="Condon B.J."/>
            <person name="Leng Y."/>
            <person name="Wu D."/>
            <person name="Bushley K.E."/>
            <person name="Ohm R.A."/>
            <person name="Otillar R."/>
            <person name="Martin J."/>
            <person name="Schackwitz W."/>
            <person name="Grimwood J."/>
            <person name="MohdZainudin N."/>
            <person name="Xue C."/>
            <person name="Wang R."/>
            <person name="Manning V.A."/>
            <person name="Dhillon B."/>
            <person name="Tu Z.J."/>
            <person name="Steffenson B.J."/>
            <person name="Salamov A."/>
            <person name="Sun H."/>
            <person name="Lowry S."/>
            <person name="LaButti K."/>
            <person name="Han J."/>
            <person name="Copeland A."/>
            <person name="Lindquist E."/>
            <person name="Barry K."/>
            <person name="Schmutz J."/>
            <person name="Baker S.E."/>
            <person name="Ciuffetti L.M."/>
            <person name="Grigoriev I.V."/>
            <person name="Zhong S."/>
            <person name="Turgeon B.G."/>
        </authorList>
    </citation>
    <scope>NUCLEOTIDE SEQUENCE [LARGE SCALE GENOMIC DNA]</scope>
    <source>
        <strain evidence="2">28A</strain>
    </source>
</reference>
<evidence type="ECO:0000313" key="2">
    <source>
        <dbReference type="Proteomes" id="UP000016935"/>
    </source>
</evidence>
<keyword evidence="2" id="KW-1185">Reference proteome</keyword>
<dbReference type="AlphaFoldDB" id="R0KKB6"/>
<evidence type="ECO:0000313" key="1">
    <source>
        <dbReference type="EMBL" id="EOA88432.1"/>
    </source>
</evidence>
<protein>
    <submittedName>
        <fullName evidence="1">Uncharacterized protein</fullName>
    </submittedName>
</protein>
<name>R0KKB6_EXST2</name>
<dbReference type="GeneID" id="19405072"/>
<dbReference type="HOGENOM" id="CLU_1769257_0_0_1"/>
<proteinExistence type="predicted"/>
<dbReference type="RefSeq" id="XP_008023770.1">
    <property type="nucleotide sequence ID" value="XM_008025579.1"/>
</dbReference>
<reference evidence="1 2" key="1">
    <citation type="journal article" date="2012" name="PLoS Pathog.">
        <title>Diverse lifestyles and strategies of plant pathogenesis encoded in the genomes of eighteen Dothideomycetes fungi.</title>
        <authorList>
            <person name="Ohm R.A."/>
            <person name="Feau N."/>
            <person name="Henrissat B."/>
            <person name="Schoch C.L."/>
            <person name="Horwitz B.A."/>
            <person name="Barry K.W."/>
            <person name="Condon B.J."/>
            <person name="Copeland A.C."/>
            <person name="Dhillon B."/>
            <person name="Glaser F."/>
            <person name="Hesse C.N."/>
            <person name="Kosti I."/>
            <person name="LaButti K."/>
            <person name="Lindquist E.A."/>
            <person name="Lucas S."/>
            <person name="Salamov A.A."/>
            <person name="Bradshaw R.E."/>
            <person name="Ciuffetti L."/>
            <person name="Hamelin R.C."/>
            <person name="Kema G.H.J."/>
            <person name="Lawrence C."/>
            <person name="Scott J.A."/>
            <person name="Spatafora J.W."/>
            <person name="Turgeon B.G."/>
            <person name="de Wit P.J.G.M."/>
            <person name="Zhong S."/>
            <person name="Goodwin S.B."/>
            <person name="Grigoriev I.V."/>
        </authorList>
    </citation>
    <scope>NUCLEOTIDE SEQUENCE [LARGE SCALE GENOMIC DNA]</scope>
    <source>
        <strain evidence="2">28A</strain>
    </source>
</reference>
<organism evidence="1 2">
    <name type="scientific">Exserohilum turcicum (strain 28A)</name>
    <name type="common">Northern leaf blight fungus</name>
    <name type="synonym">Setosphaeria turcica</name>
    <dbReference type="NCBI Taxonomy" id="671987"/>
    <lineage>
        <taxon>Eukaryota</taxon>
        <taxon>Fungi</taxon>
        <taxon>Dikarya</taxon>
        <taxon>Ascomycota</taxon>
        <taxon>Pezizomycotina</taxon>
        <taxon>Dothideomycetes</taxon>
        <taxon>Pleosporomycetidae</taxon>
        <taxon>Pleosporales</taxon>
        <taxon>Pleosporineae</taxon>
        <taxon>Pleosporaceae</taxon>
        <taxon>Exserohilum</taxon>
    </lineage>
</organism>
<sequence length="147" mass="16311">MGARPSDPLHQLILGASIRMLHGGHLRSICRPETEHPEKDRPVASDAFHFARGKADSTVPDDSCCTLNGTPRTEGPARVNTLRGDMKLISFGFFHGALGGVKTAKTSYMWFYRHKGESILSRQQTKDPAVCQSITLHICWYRPHAPT</sequence>